<dbReference type="GO" id="GO:0005975">
    <property type="term" value="P:carbohydrate metabolic process"/>
    <property type="evidence" value="ECO:0007669"/>
    <property type="project" value="InterPro"/>
</dbReference>
<dbReference type="Gene3D" id="3.20.20.370">
    <property type="entry name" value="Glycoside hydrolase/deacetylase"/>
    <property type="match status" value="1"/>
</dbReference>
<dbReference type="GO" id="GO:0016810">
    <property type="term" value="F:hydrolase activity, acting on carbon-nitrogen (but not peptide) bonds"/>
    <property type="evidence" value="ECO:0007669"/>
    <property type="project" value="InterPro"/>
</dbReference>
<dbReference type="InterPro" id="IPR011330">
    <property type="entry name" value="Glyco_hydro/deAcase_b/a-brl"/>
</dbReference>
<accession>A0A940N3H7</accession>
<comment type="caution">
    <text evidence="6">The sequence shown here is derived from an EMBL/GenBank/DDBJ whole genome shotgun (WGS) entry which is preliminary data.</text>
</comment>
<evidence type="ECO:0000256" key="1">
    <source>
        <dbReference type="ARBA" id="ARBA00003236"/>
    </source>
</evidence>
<dbReference type="EMBL" id="JAGIZA010000023">
    <property type="protein sequence ID" value="MBP0495909.1"/>
    <property type="molecule type" value="Genomic_DNA"/>
</dbReference>
<comment type="function">
    <text evidence="1">Is involved in generating a small heat-stable compound (Nod), an acylated oligomer of N-acetylglucosamine, that stimulates mitosis in various plant protoplasts.</text>
</comment>
<organism evidence="6 7">
    <name type="scientific">Roseomonas indoligenes</name>
    <dbReference type="NCBI Taxonomy" id="2820811"/>
    <lineage>
        <taxon>Bacteria</taxon>
        <taxon>Pseudomonadati</taxon>
        <taxon>Pseudomonadota</taxon>
        <taxon>Alphaproteobacteria</taxon>
        <taxon>Acetobacterales</taxon>
        <taxon>Roseomonadaceae</taxon>
        <taxon>Roseomonas</taxon>
    </lineage>
</organism>
<name>A0A940N3H7_9PROT</name>
<evidence type="ECO:0000313" key="6">
    <source>
        <dbReference type="EMBL" id="MBP0495909.1"/>
    </source>
</evidence>
<comment type="similarity">
    <text evidence="2">Belongs to the polysaccharide deacetylase family.</text>
</comment>
<dbReference type="RefSeq" id="WP_209376706.1">
    <property type="nucleotide sequence ID" value="NZ_JAGIZA010000023.1"/>
</dbReference>
<dbReference type="Proteomes" id="UP000677537">
    <property type="component" value="Unassembled WGS sequence"/>
</dbReference>
<dbReference type="PANTHER" id="PTHR47561">
    <property type="entry name" value="POLYSACCHARIDE DEACETYLASE FAMILY PROTEIN (AFU_ORTHOLOGUE AFUA_6G05030)"/>
    <property type="match status" value="1"/>
</dbReference>
<protein>
    <recommendedName>
        <fullName evidence="3">Chitooligosaccharide deacetylase</fullName>
    </recommendedName>
    <alternativeName>
        <fullName evidence="4">Nodulation protein B</fullName>
    </alternativeName>
</protein>
<dbReference type="InterPro" id="IPR002509">
    <property type="entry name" value="NODB_dom"/>
</dbReference>
<feature type="domain" description="NodB homology" evidence="5">
    <location>
        <begin position="45"/>
        <end position="268"/>
    </location>
</feature>
<keyword evidence="7" id="KW-1185">Reference proteome</keyword>
<dbReference type="SUPFAM" id="SSF88713">
    <property type="entry name" value="Glycoside hydrolase/deacetylase"/>
    <property type="match status" value="1"/>
</dbReference>
<dbReference type="PANTHER" id="PTHR47561:SF1">
    <property type="entry name" value="POLYSACCHARIDE DEACETYLASE FAMILY PROTEIN (AFU_ORTHOLOGUE AFUA_6G05030)"/>
    <property type="match status" value="1"/>
</dbReference>
<dbReference type="Pfam" id="PF01522">
    <property type="entry name" value="Polysacc_deac_1"/>
    <property type="match status" value="1"/>
</dbReference>
<dbReference type="PROSITE" id="PS51677">
    <property type="entry name" value="NODB"/>
    <property type="match status" value="1"/>
</dbReference>
<gene>
    <name evidence="6" type="ORF">J5Y10_24205</name>
</gene>
<dbReference type="AlphaFoldDB" id="A0A940N3H7"/>
<evidence type="ECO:0000256" key="3">
    <source>
        <dbReference type="ARBA" id="ARBA00020071"/>
    </source>
</evidence>
<evidence type="ECO:0000259" key="5">
    <source>
        <dbReference type="PROSITE" id="PS51677"/>
    </source>
</evidence>
<evidence type="ECO:0000256" key="4">
    <source>
        <dbReference type="ARBA" id="ARBA00032976"/>
    </source>
</evidence>
<proteinExistence type="inferred from homology"/>
<evidence type="ECO:0000313" key="7">
    <source>
        <dbReference type="Proteomes" id="UP000677537"/>
    </source>
</evidence>
<sequence length="287" mass="32002">MLAVTSDQARAWRAARPGRPPWLGGARCVVAITIDFDGASNELGKKIYPAGSHSHGLYSARRGVPRYLRLLERAGIPATFFVPGRDAELFPESVLSLRDAGHEIAAHGYLHEGWELGPEEPELLARSHKILTDLLGTEPRGWRSPSGRKTGRTTRLLRDMGYRYDASEKDFDLPYFPVLDGEEARDIVVLPNNTSSLDDFPFYRVSWRPPSEVLQHWKEEFAAIYAESGYFILTIHPRAGFGSGTPARAAMVESLIHHIQGHEGVRFVRLGELADHCLTHPEAFSHG</sequence>
<evidence type="ECO:0000256" key="2">
    <source>
        <dbReference type="ARBA" id="ARBA00010973"/>
    </source>
</evidence>
<reference evidence="6" key="1">
    <citation type="submission" date="2021-03" db="EMBL/GenBank/DDBJ databases">
        <authorList>
            <person name="So Y."/>
        </authorList>
    </citation>
    <scope>NUCLEOTIDE SEQUENCE</scope>
    <source>
        <strain evidence="6">SG15</strain>
    </source>
</reference>